<sequence length="74" mass="9001">YDNAVAESFFKTLKKELVRKTIFHTRAEARDKIFEYIEMFYNSKRRHSFLDFISPNEFEKRYNDSVTQPKVLTD</sequence>
<evidence type="ECO:0000259" key="1">
    <source>
        <dbReference type="Pfam" id="PF13333"/>
    </source>
</evidence>
<dbReference type="Gene3D" id="3.30.420.10">
    <property type="entry name" value="Ribonuclease H-like superfamily/Ribonuclease H"/>
    <property type="match status" value="1"/>
</dbReference>
<dbReference type="SUPFAM" id="SSF53098">
    <property type="entry name" value="Ribonuclease H-like"/>
    <property type="match status" value="1"/>
</dbReference>
<dbReference type="EMBL" id="PDKD01000007">
    <property type="protein sequence ID" value="RXJ91416.1"/>
    <property type="molecule type" value="Genomic_DNA"/>
</dbReference>
<evidence type="ECO:0000313" key="4">
    <source>
        <dbReference type="EMBL" id="RXJ91416.1"/>
    </source>
</evidence>
<dbReference type="PANTHER" id="PTHR46889">
    <property type="entry name" value="TRANSPOSASE INSF FOR INSERTION SEQUENCE IS3B-RELATED"/>
    <property type="match status" value="1"/>
</dbReference>
<dbReference type="EMBL" id="PDKD01000008">
    <property type="protein sequence ID" value="RXJ91323.1"/>
    <property type="molecule type" value="Genomic_DNA"/>
</dbReference>
<accession>A0ABY0EVX8</accession>
<dbReference type="RefSeq" id="WP_164966900.1">
    <property type="nucleotide sequence ID" value="NZ_PDKD01000007.1"/>
</dbReference>
<reference evidence="3 5" key="1">
    <citation type="submission" date="2017-10" db="EMBL/GenBank/DDBJ databases">
        <title>Genomics of the genus Arcobacter.</title>
        <authorList>
            <person name="Perez-Cataluna A."/>
            <person name="Figueras M.J."/>
        </authorList>
    </citation>
    <scope>NUCLEOTIDE SEQUENCE [LARGE SCALE GENOMIC DNA]</scope>
    <source>
        <strain evidence="3 5">LMG 25534</strain>
    </source>
</reference>
<dbReference type="PANTHER" id="PTHR46889:SF4">
    <property type="entry name" value="TRANSPOSASE INSO FOR INSERTION SEQUENCE ELEMENT IS911B-RELATED"/>
    <property type="match status" value="1"/>
</dbReference>
<dbReference type="Pfam" id="PF13333">
    <property type="entry name" value="rve_2"/>
    <property type="match status" value="1"/>
</dbReference>
<feature type="domain" description="Integrase catalytic" evidence="1">
    <location>
        <begin position="7"/>
        <end position="60"/>
    </location>
</feature>
<dbReference type="InterPro" id="IPR001584">
    <property type="entry name" value="Integrase_cat-core"/>
</dbReference>
<feature type="non-terminal residue" evidence="3">
    <location>
        <position position="1"/>
    </location>
</feature>
<evidence type="ECO:0000313" key="2">
    <source>
        <dbReference type="EMBL" id="RXJ89618.1"/>
    </source>
</evidence>
<name>A0ABY0EVX8_9BACT</name>
<dbReference type="InterPro" id="IPR036397">
    <property type="entry name" value="RNaseH_sf"/>
</dbReference>
<protein>
    <recommendedName>
        <fullName evidence="1">Integrase catalytic domain-containing protein</fullName>
    </recommendedName>
</protein>
<dbReference type="InterPro" id="IPR050900">
    <property type="entry name" value="Transposase_IS3/IS150/IS904"/>
</dbReference>
<evidence type="ECO:0000313" key="3">
    <source>
        <dbReference type="EMBL" id="RXJ91323.1"/>
    </source>
</evidence>
<organism evidence="3 5">
    <name type="scientific">Aliarcobacter trophiarum LMG 25534</name>
    <dbReference type="NCBI Taxonomy" id="1032241"/>
    <lineage>
        <taxon>Bacteria</taxon>
        <taxon>Pseudomonadati</taxon>
        <taxon>Campylobacterota</taxon>
        <taxon>Epsilonproteobacteria</taxon>
        <taxon>Campylobacterales</taxon>
        <taxon>Arcobacteraceae</taxon>
        <taxon>Aliarcobacter</taxon>
    </lineage>
</organism>
<dbReference type="Proteomes" id="UP000289132">
    <property type="component" value="Unassembled WGS sequence"/>
</dbReference>
<evidence type="ECO:0000313" key="5">
    <source>
        <dbReference type="Proteomes" id="UP000289132"/>
    </source>
</evidence>
<proteinExistence type="predicted"/>
<dbReference type="InterPro" id="IPR012337">
    <property type="entry name" value="RNaseH-like_sf"/>
</dbReference>
<gene>
    <name evidence="4" type="ORF">CRU87_05170</name>
    <name evidence="3" type="ORF">CRU87_05630</name>
    <name evidence="2" type="ORF">CRU87_08930</name>
</gene>
<comment type="caution">
    <text evidence="3">The sequence shown here is derived from an EMBL/GenBank/DDBJ whole genome shotgun (WGS) entry which is preliminary data.</text>
</comment>
<keyword evidence="5" id="KW-1185">Reference proteome</keyword>
<dbReference type="EMBL" id="PDKD01000019">
    <property type="protein sequence ID" value="RXJ89618.1"/>
    <property type="molecule type" value="Genomic_DNA"/>
</dbReference>